<dbReference type="Proteomes" id="UP000230605">
    <property type="component" value="Chromosome 1"/>
</dbReference>
<protein>
    <submittedName>
        <fullName evidence="3">Putative acyl-coenzyme A synthetase</fullName>
    </submittedName>
</protein>
<dbReference type="InterPro" id="IPR042099">
    <property type="entry name" value="ANL_N_sf"/>
</dbReference>
<evidence type="ECO:0000313" key="3">
    <source>
        <dbReference type="EMBL" id="PIB02030.1"/>
    </source>
</evidence>
<dbReference type="AlphaFoldDB" id="A0A2G5IBA7"/>
<proteinExistence type="predicted"/>
<feature type="domain" description="AMP-dependent synthetase/ligase" evidence="1">
    <location>
        <begin position="30"/>
        <end position="392"/>
    </location>
</feature>
<reference evidence="3 5" key="1">
    <citation type="submission" date="2015-10" db="EMBL/GenBank/DDBJ databases">
        <title>The cercosporin biosynthetic gene cluster was horizontally transferred to several fungal lineages and shown to be expanded in Cercospora beticola based on microsynteny with recipient genomes.</title>
        <authorList>
            <person name="De Jonge R."/>
            <person name="Ebert M.K."/>
            <person name="Suttle J.C."/>
            <person name="Jurick Ii W.M."/>
            <person name="Secor G.A."/>
            <person name="Thomma B.P."/>
            <person name="Van De Peer Y."/>
            <person name="Bolton M.D."/>
        </authorList>
    </citation>
    <scope>NUCLEOTIDE SEQUENCE [LARGE SCALE GENOMIC DNA]</scope>
    <source>
        <strain evidence="3 5">09-40</strain>
    </source>
</reference>
<dbReference type="Pfam" id="PF00501">
    <property type="entry name" value="AMP-binding"/>
    <property type="match status" value="1"/>
</dbReference>
<organism evidence="3 5">
    <name type="scientific">Cercospora beticola</name>
    <name type="common">Sugarbeet leaf spot fungus</name>
    <dbReference type="NCBI Taxonomy" id="122368"/>
    <lineage>
        <taxon>Eukaryota</taxon>
        <taxon>Fungi</taxon>
        <taxon>Dikarya</taxon>
        <taxon>Ascomycota</taxon>
        <taxon>Pezizomycotina</taxon>
        <taxon>Dothideomycetes</taxon>
        <taxon>Dothideomycetidae</taxon>
        <taxon>Mycosphaerellales</taxon>
        <taxon>Mycosphaerellaceae</taxon>
        <taxon>Cercospora</taxon>
    </lineage>
</organism>
<evidence type="ECO:0000313" key="4">
    <source>
        <dbReference type="EMBL" id="WPA96924.1"/>
    </source>
</evidence>
<dbReference type="EMBL" id="LKMD01000100">
    <property type="protein sequence ID" value="PIB02030.1"/>
    <property type="molecule type" value="Genomic_DNA"/>
</dbReference>
<evidence type="ECO:0000259" key="2">
    <source>
        <dbReference type="Pfam" id="PF13193"/>
    </source>
</evidence>
<dbReference type="InterPro" id="IPR000873">
    <property type="entry name" value="AMP-dep_synth/lig_dom"/>
</dbReference>
<dbReference type="CDD" id="cd05911">
    <property type="entry name" value="Firefly_Luc_like"/>
    <property type="match status" value="1"/>
</dbReference>
<dbReference type="GO" id="GO:0019748">
    <property type="term" value="P:secondary metabolic process"/>
    <property type="evidence" value="ECO:0007669"/>
    <property type="project" value="TreeGrafter"/>
</dbReference>
<dbReference type="PANTHER" id="PTHR24096:SF265">
    <property type="entry name" value="ENZYME, PUTATIVE (AFU_ORTHOLOGUE AFUA_5G14270)-RELATED"/>
    <property type="match status" value="1"/>
</dbReference>
<reference evidence="4 6" key="2">
    <citation type="submission" date="2023-09" db="EMBL/GenBank/DDBJ databases">
        <title>Complete-Gapless Cercospora beticola genome.</title>
        <authorList>
            <person name="Wyatt N.A."/>
            <person name="Spanner R.E."/>
            <person name="Bolton M.D."/>
        </authorList>
    </citation>
    <scope>NUCLEOTIDE SEQUENCE [LARGE SCALE GENOMIC DNA]</scope>
    <source>
        <strain evidence="4">Cb09-40</strain>
    </source>
</reference>
<evidence type="ECO:0000313" key="5">
    <source>
        <dbReference type="Proteomes" id="UP000230605"/>
    </source>
</evidence>
<dbReference type="Gene3D" id="3.40.50.12780">
    <property type="entry name" value="N-terminal domain of ligase-like"/>
    <property type="match status" value="1"/>
</dbReference>
<accession>A0A2G5IBA7</accession>
<dbReference type="InterPro" id="IPR045851">
    <property type="entry name" value="AMP-bd_C_sf"/>
</dbReference>
<dbReference type="PROSITE" id="PS00455">
    <property type="entry name" value="AMP_BINDING"/>
    <property type="match status" value="1"/>
</dbReference>
<name>A0A2G5IBA7_CERBT</name>
<dbReference type="PANTHER" id="PTHR24096">
    <property type="entry name" value="LONG-CHAIN-FATTY-ACID--COA LIGASE"/>
    <property type="match status" value="1"/>
</dbReference>
<gene>
    <name evidence="3" type="ORF">CB0940_01484</name>
    <name evidence="4" type="ORF">RHO25_001532</name>
</gene>
<dbReference type="Gene3D" id="3.30.300.30">
    <property type="match status" value="1"/>
</dbReference>
<dbReference type="InterPro" id="IPR020845">
    <property type="entry name" value="AMP-binding_CS"/>
</dbReference>
<evidence type="ECO:0000313" key="6">
    <source>
        <dbReference type="Proteomes" id="UP001302367"/>
    </source>
</evidence>
<dbReference type="GO" id="GO:0016405">
    <property type="term" value="F:CoA-ligase activity"/>
    <property type="evidence" value="ECO:0007669"/>
    <property type="project" value="TreeGrafter"/>
</dbReference>
<dbReference type="SUPFAM" id="SSF56801">
    <property type="entry name" value="Acetyl-CoA synthetase-like"/>
    <property type="match status" value="1"/>
</dbReference>
<dbReference type="InterPro" id="IPR025110">
    <property type="entry name" value="AMP-bd_C"/>
</dbReference>
<dbReference type="OrthoDB" id="6509636at2759"/>
<dbReference type="Pfam" id="PF13193">
    <property type="entry name" value="AMP-binding_C"/>
    <property type="match status" value="1"/>
</dbReference>
<feature type="domain" description="AMP-binding enzyme C-terminal" evidence="2">
    <location>
        <begin position="444"/>
        <end position="516"/>
    </location>
</feature>
<keyword evidence="6" id="KW-1185">Reference proteome</keyword>
<dbReference type="EMBL" id="CP134184">
    <property type="protein sequence ID" value="WPA96924.1"/>
    <property type="molecule type" value="Genomic_DNA"/>
</dbReference>
<evidence type="ECO:0000259" key="1">
    <source>
        <dbReference type="Pfam" id="PF00501"/>
    </source>
</evidence>
<sequence length="535" mass="59832">MAPFLAETVVHIPSKDILSWYFDHPRFDQNRQIYVDAADTNKFWTAEQCRNAIRQFAAGFQHVGLQAQETVCIHAFNSINYPVLVNGIVAAGGVFTGSNPAYTLHELIHHLRTSKTKFAVVEPELLPTFLEAAKHASIDRNRIFAFSETSYNDVRSWTELRRHGERDWPRIDDQKTASATLAALLFSSGTTGLPKAAMLSHYNFVAQYTVLGDMKGVGWQKRRLIALPMFHASTVPSVHFNPLYTGDTMYIARRFELESFMRDTERYGITDISLVPPIINRILSSPIRHKYSLKGIRNAQSGAAPLDSATQARFKELLPESTPLTQVWGMTETVATCCMTPYTDGHETTGSVGKMAPNIDIKLCDNDGNDITADNVRGEICIRGPVVIAGYFHNGEANKRDWDSDGFFHTGDIAYRDEKTKLWYIVDRKKELIKVRGFQVAPSEIEGVLVSHPDISDAGVIGVLHNGEEQPRAYVVSSTKDKSGIESYLAEKLAKYKQCTGGIIFVDEIPKTASGKILRRTLREWASKKEPGSRL</sequence>
<dbReference type="Proteomes" id="UP001302367">
    <property type="component" value="Chromosome 1"/>
</dbReference>